<keyword evidence="4" id="KW-0804">Transcription</keyword>
<organism evidence="6 7">
    <name type="scientific">Phytohabitans aurantiacus</name>
    <dbReference type="NCBI Taxonomy" id="3016789"/>
    <lineage>
        <taxon>Bacteria</taxon>
        <taxon>Bacillati</taxon>
        <taxon>Actinomycetota</taxon>
        <taxon>Actinomycetes</taxon>
        <taxon>Micromonosporales</taxon>
        <taxon>Micromonosporaceae</taxon>
    </lineage>
</organism>
<evidence type="ECO:0000256" key="1">
    <source>
        <dbReference type="ARBA" id="ARBA00009437"/>
    </source>
</evidence>
<dbReference type="EMBL" id="BSDI01000007">
    <property type="protein sequence ID" value="GLH96945.1"/>
    <property type="molecule type" value="Genomic_DNA"/>
</dbReference>
<proteinExistence type="inferred from homology"/>
<evidence type="ECO:0000313" key="6">
    <source>
        <dbReference type="EMBL" id="GLH96945.1"/>
    </source>
</evidence>
<dbReference type="Pfam" id="PF00126">
    <property type="entry name" value="HTH_1"/>
    <property type="match status" value="1"/>
</dbReference>
<sequence length="294" mass="31622">MDLEVRHLRAFVAVVDAGTFTDAATELGVSQASVSRAIAALEAALGIRLLQRTTRHVTLTPIGGRVLTHARRVLDEVTHLRQAVEVSRTELRVGYAWAALGKHTRRLQKTWSALHPGVPLVFAQSSTPTGGLSEGSAEVAVVRRSLDGDPRFDTALIGEESRVAAVATDNALARKRSVRLGDLSRYTVAIDHRTGTTTLDLWPAGTRPAVRSTHGVDEWLTLIAANQAVGLTSEATANQNPRPGVAYRAVRDAPPIQVWIAWWRDDPPPHLTDLIALSRAAYSPRTPGGAGRGS</sequence>
<accession>A0ABQ5QUC8</accession>
<keyword evidence="3" id="KW-0238">DNA-binding</keyword>
<comment type="caution">
    <text evidence="6">The sequence shown here is derived from an EMBL/GenBank/DDBJ whole genome shotgun (WGS) entry which is preliminary data.</text>
</comment>
<evidence type="ECO:0000256" key="3">
    <source>
        <dbReference type="ARBA" id="ARBA00023125"/>
    </source>
</evidence>
<dbReference type="InterPro" id="IPR000847">
    <property type="entry name" value="LysR_HTH_N"/>
</dbReference>
<dbReference type="InterPro" id="IPR036390">
    <property type="entry name" value="WH_DNA-bd_sf"/>
</dbReference>
<dbReference type="InterPro" id="IPR005119">
    <property type="entry name" value="LysR_subst-bd"/>
</dbReference>
<comment type="similarity">
    <text evidence="1">Belongs to the LysR transcriptional regulatory family.</text>
</comment>
<gene>
    <name evidence="6" type="ORF">Pa4123_22190</name>
</gene>
<dbReference type="Gene3D" id="3.40.190.10">
    <property type="entry name" value="Periplasmic binding protein-like II"/>
    <property type="match status" value="2"/>
</dbReference>
<dbReference type="PANTHER" id="PTHR30346">
    <property type="entry name" value="TRANSCRIPTIONAL DUAL REGULATOR HCAR-RELATED"/>
    <property type="match status" value="1"/>
</dbReference>
<dbReference type="PROSITE" id="PS50931">
    <property type="entry name" value="HTH_LYSR"/>
    <property type="match status" value="1"/>
</dbReference>
<name>A0ABQ5QUC8_9ACTN</name>
<reference evidence="6" key="1">
    <citation type="submission" date="2022-12" db="EMBL/GenBank/DDBJ databases">
        <title>New Phytohabitans aurantiacus sp. RD004123 nov., an actinomycete isolated from soil.</title>
        <authorList>
            <person name="Triningsih D.W."/>
            <person name="Harunari E."/>
            <person name="Igarashi Y."/>
        </authorList>
    </citation>
    <scope>NUCLEOTIDE SEQUENCE</scope>
    <source>
        <strain evidence="6">RD004123</strain>
    </source>
</reference>
<keyword evidence="7" id="KW-1185">Reference proteome</keyword>
<feature type="domain" description="HTH lysR-type" evidence="5">
    <location>
        <begin position="1"/>
        <end position="60"/>
    </location>
</feature>
<dbReference type="Pfam" id="PF03466">
    <property type="entry name" value="LysR_substrate"/>
    <property type="match status" value="1"/>
</dbReference>
<dbReference type="RefSeq" id="WP_281894325.1">
    <property type="nucleotide sequence ID" value="NZ_BSDI01000007.1"/>
</dbReference>
<dbReference type="PANTHER" id="PTHR30346:SF0">
    <property type="entry name" value="HCA OPERON TRANSCRIPTIONAL ACTIVATOR HCAR"/>
    <property type="match status" value="1"/>
</dbReference>
<dbReference type="SUPFAM" id="SSF53850">
    <property type="entry name" value="Periplasmic binding protein-like II"/>
    <property type="match status" value="1"/>
</dbReference>
<dbReference type="Proteomes" id="UP001144280">
    <property type="component" value="Unassembled WGS sequence"/>
</dbReference>
<dbReference type="InterPro" id="IPR036388">
    <property type="entry name" value="WH-like_DNA-bd_sf"/>
</dbReference>
<dbReference type="PRINTS" id="PR00039">
    <property type="entry name" value="HTHLYSR"/>
</dbReference>
<evidence type="ECO:0000256" key="4">
    <source>
        <dbReference type="ARBA" id="ARBA00023163"/>
    </source>
</evidence>
<evidence type="ECO:0000259" key="5">
    <source>
        <dbReference type="PROSITE" id="PS50931"/>
    </source>
</evidence>
<evidence type="ECO:0000313" key="7">
    <source>
        <dbReference type="Proteomes" id="UP001144280"/>
    </source>
</evidence>
<protein>
    <submittedName>
        <fullName evidence="6">LysR family transcriptional regulator</fullName>
    </submittedName>
</protein>
<evidence type="ECO:0000256" key="2">
    <source>
        <dbReference type="ARBA" id="ARBA00023015"/>
    </source>
</evidence>
<dbReference type="SUPFAM" id="SSF46785">
    <property type="entry name" value="Winged helix' DNA-binding domain"/>
    <property type="match status" value="1"/>
</dbReference>
<keyword evidence="2" id="KW-0805">Transcription regulation</keyword>
<dbReference type="Gene3D" id="1.10.10.10">
    <property type="entry name" value="Winged helix-like DNA-binding domain superfamily/Winged helix DNA-binding domain"/>
    <property type="match status" value="1"/>
</dbReference>